<dbReference type="AlphaFoldDB" id="A0A517U2Q0"/>
<keyword evidence="2" id="KW-1185">Reference proteome</keyword>
<name>A0A517U2Q0_9BACT</name>
<sequence length="243" mass="28049">MRSVFFNLTRVTRQEVAAFFYEIAEANGPEAWRWPVGAESASLYLGFYDDLLAEAEDEDLIMLREVLGSLPDVSVVVNVSGRIPGEAEVWEISRLVLNQFQGVAWDDAIDHCWTLAEIESNALFHGHRFFVDDDLGSDAGWHVVAERRHVRVTRSGQRLHMLTLRESMAPSVRKGIGRFWLDHMADRRCGVAGESTTRGDVDRCGDQPSGEAESCNRRRHDYCRPAKTERRRRRWRRSWRRRC</sequence>
<reference evidence="1 2" key="1">
    <citation type="submission" date="2019-02" db="EMBL/GenBank/DDBJ databases">
        <title>Deep-cultivation of Planctomycetes and their phenomic and genomic characterization uncovers novel biology.</title>
        <authorList>
            <person name="Wiegand S."/>
            <person name="Jogler M."/>
            <person name="Boedeker C."/>
            <person name="Pinto D."/>
            <person name="Vollmers J."/>
            <person name="Rivas-Marin E."/>
            <person name="Kohn T."/>
            <person name="Peeters S.H."/>
            <person name="Heuer A."/>
            <person name="Rast P."/>
            <person name="Oberbeckmann S."/>
            <person name="Bunk B."/>
            <person name="Jeske O."/>
            <person name="Meyerdierks A."/>
            <person name="Storesund J.E."/>
            <person name="Kallscheuer N."/>
            <person name="Luecker S."/>
            <person name="Lage O.M."/>
            <person name="Pohl T."/>
            <person name="Merkel B.J."/>
            <person name="Hornburger P."/>
            <person name="Mueller R.-W."/>
            <person name="Bruemmer F."/>
            <person name="Labrenz M."/>
            <person name="Spormann A.M."/>
            <person name="Op den Camp H."/>
            <person name="Overmann J."/>
            <person name="Amann R."/>
            <person name="Jetten M.S.M."/>
            <person name="Mascher T."/>
            <person name="Medema M.H."/>
            <person name="Devos D.P."/>
            <person name="Kaster A.-K."/>
            <person name="Ovreas L."/>
            <person name="Rohde M."/>
            <person name="Galperin M.Y."/>
            <person name="Jogler C."/>
        </authorList>
    </citation>
    <scope>NUCLEOTIDE SEQUENCE [LARGE SCALE GENOMIC DNA]</scope>
    <source>
        <strain evidence="1 2">I41</strain>
    </source>
</reference>
<evidence type="ECO:0000313" key="2">
    <source>
        <dbReference type="Proteomes" id="UP000317909"/>
    </source>
</evidence>
<evidence type="ECO:0000313" key="1">
    <source>
        <dbReference type="EMBL" id="QDT74901.1"/>
    </source>
</evidence>
<organism evidence="1 2">
    <name type="scientific">Lacipirellula limnantheis</name>
    <dbReference type="NCBI Taxonomy" id="2528024"/>
    <lineage>
        <taxon>Bacteria</taxon>
        <taxon>Pseudomonadati</taxon>
        <taxon>Planctomycetota</taxon>
        <taxon>Planctomycetia</taxon>
        <taxon>Pirellulales</taxon>
        <taxon>Lacipirellulaceae</taxon>
        <taxon>Lacipirellula</taxon>
    </lineage>
</organism>
<accession>A0A517U2Q0</accession>
<dbReference type="EMBL" id="CP036339">
    <property type="protein sequence ID" value="QDT74901.1"/>
    <property type="molecule type" value="Genomic_DNA"/>
</dbReference>
<dbReference type="RefSeq" id="WP_145434615.1">
    <property type="nucleotide sequence ID" value="NZ_CP036339.1"/>
</dbReference>
<dbReference type="OrthoDB" id="3078509at2"/>
<dbReference type="KEGG" id="llh:I41_41050"/>
<protein>
    <submittedName>
        <fullName evidence="1">Uncharacterized protein</fullName>
    </submittedName>
</protein>
<gene>
    <name evidence="1" type="ORF">I41_41050</name>
</gene>
<proteinExistence type="predicted"/>
<dbReference type="Proteomes" id="UP000317909">
    <property type="component" value="Chromosome"/>
</dbReference>